<dbReference type="Pfam" id="PF05368">
    <property type="entry name" value="NmrA"/>
    <property type="match status" value="1"/>
</dbReference>
<dbReference type="GeneID" id="89930220"/>
<sequence length="299" mass="33523">MAIKKVALLGADGNLGPAVLTALLAHSFQATVLKRQSSKSSDEYPEGVSVAKVQDDFAVDAITPHLHGHDAVIATIKGSQTDIQDRLAQACVKAGVQRFIPADFGSVDSSSERTQDLVPLYKRKTELRERLMKLAEENSSFEWTSLVCGHFFDWSLDFLHVWLKERKMDFLDDGETKWSASTLERIGEATARILLHPDETRNKIVYVQSFCVTQDEVFAAFERATGEKWEKISYDAKKYEAEEKRKADAGDLDAVENLVWLLGALDANWEAKQNFAMKTLGLENENLDAAVQRIVKEKQ</sequence>
<dbReference type="SUPFAM" id="SSF51735">
    <property type="entry name" value="NAD(P)-binding Rossmann-fold domains"/>
    <property type="match status" value="1"/>
</dbReference>
<comment type="caution">
    <text evidence="4">The sequence shown here is derived from an EMBL/GenBank/DDBJ whole genome shotgun (WGS) entry which is preliminary data.</text>
</comment>
<dbReference type="PANTHER" id="PTHR47706">
    <property type="entry name" value="NMRA-LIKE FAMILY PROTEIN"/>
    <property type="match status" value="1"/>
</dbReference>
<evidence type="ECO:0000313" key="5">
    <source>
        <dbReference type="Proteomes" id="UP001337655"/>
    </source>
</evidence>
<dbReference type="EMBL" id="JAVRRT010000015">
    <property type="protein sequence ID" value="KAK5165964.1"/>
    <property type="molecule type" value="Genomic_DNA"/>
</dbReference>
<dbReference type="RefSeq" id="XP_064655976.1">
    <property type="nucleotide sequence ID" value="XM_064806117.1"/>
</dbReference>
<dbReference type="PANTHER" id="PTHR47706:SF9">
    <property type="entry name" value="NMRA-LIKE DOMAIN-CONTAINING PROTEIN-RELATED"/>
    <property type="match status" value="1"/>
</dbReference>
<proteinExistence type="predicted"/>
<dbReference type="AlphaFoldDB" id="A0AAV9P4E6"/>
<keyword evidence="1" id="KW-0521">NADP</keyword>
<evidence type="ECO:0000259" key="3">
    <source>
        <dbReference type="Pfam" id="PF05368"/>
    </source>
</evidence>
<reference evidence="4 5" key="1">
    <citation type="submission" date="2023-08" db="EMBL/GenBank/DDBJ databases">
        <title>Black Yeasts Isolated from many extreme environments.</title>
        <authorList>
            <person name="Coleine C."/>
            <person name="Stajich J.E."/>
            <person name="Selbmann L."/>
        </authorList>
    </citation>
    <scope>NUCLEOTIDE SEQUENCE [LARGE SCALE GENOMIC DNA]</scope>
    <source>
        <strain evidence="4 5">CCFEE 5935</strain>
    </source>
</reference>
<dbReference type="InterPro" id="IPR008030">
    <property type="entry name" value="NmrA-like"/>
</dbReference>
<keyword evidence="5" id="KW-1185">Reference proteome</keyword>
<evidence type="ECO:0000256" key="2">
    <source>
        <dbReference type="ARBA" id="ARBA00023002"/>
    </source>
</evidence>
<feature type="domain" description="NmrA-like" evidence="3">
    <location>
        <begin position="4"/>
        <end position="233"/>
    </location>
</feature>
<dbReference type="InterPro" id="IPR051609">
    <property type="entry name" value="NmrA/Isoflavone_reductase-like"/>
</dbReference>
<dbReference type="Gene3D" id="3.40.50.720">
    <property type="entry name" value="NAD(P)-binding Rossmann-like Domain"/>
    <property type="match status" value="1"/>
</dbReference>
<dbReference type="GO" id="GO:0016491">
    <property type="term" value="F:oxidoreductase activity"/>
    <property type="evidence" value="ECO:0007669"/>
    <property type="project" value="UniProtKB-KW"/>
</dbReference>
<evidence type="ECO:0000256" key="1">
    <source>
        <dbReference type="ARBA" id="ARBA00022857"/>
    </source>
</evidence>
<dbReference type="CDD" id="cd05259">
    <property type="entry name" value="PCBER_SDR_a"/>
    <property type="match status" value="1"/>
</dbReference>
<evidence type="ECO:0000313" key="4">
    <source>
        <dbReference type="EMBL" id="KAK5165964.1"/>
    </source>
</evidence>
<dbReference type="Gene3D" id="3.90.25.10">
    <property type="entry name" value="UDP-galactose 4-epimerase, domain 1"/>
    <property type="match status" value="1"/>
</dbReference>
<name>A0AAV9P4E6_9PEZI</name>
<dbReference type="InterPro" id="IPR036291">
    <property type="entry name" value="NAD(P)-bd_dom_sf"/>
</dbReference>
<accession>A0AAV9P4E6</accession>
<organism evidence="4 5">
    <name type="scientific">Saxophila tyrrhenica</name>
    <dbReference type="NCBI Taxonomy" id="1690608"/>
    <lineage>
        <taxon>Eukaryota</taxon>
        <taxon>Fungi</taxon>
        <taxon>Dikarya</taxon>
        <taxon>Ascomycota</taxon>
        <taxon>Pezizomycotina</taxon>
        <taxon>Dothideomycetes</taxon>
        <taxon>Dothideomycetidae</taxon>
        <taxon>Mycosphaerellales</taxon>
        <taxon>Extremaceae</taxon>
        <taxon>Saxophila</taxon>
    </lineage>
</organism>
<protein>
    <recommendedName>
        <fullName evidence="3">NmrA-like domain-containing protein</fullName>
    </recommendedName>
</protein>
<dbReference type="Proteomes" id="UP001337655">
    <property type="component" value="Unassembled WGS sequence"/>
</dbReference>
<keyword evidence="2" id="KW-0560">Oxidoreductase</keyword>
<gene>
    <name evidence="4" type="ORF">LTR77_008888</name>
</gene>
<dbReference type="InterPro" id="IPR045312">
    <property type="entry name" value="PCBER-like"/>
</dbReference>